<name>A0A319C5X2_9EURO</name>
<reference evidence="2 3" key="1">
    <citation type="submission" date="2016-12" db="EMBL/GenBank/DDBJ databases">
        <title>The genomes of Aspergillus section Nigri reveals drivers in fungal speciation.</title>
        <authorList>
            <consortium name="DOE Joint Genome Institute"/>
            <person name="Vesth T.C."/>
            <person name="Nybo J."/>
            <person name="Theobald S."/>
            <person name="Brandl J."/>
            <person name="Frisvad J.C."/>
            <person name="Nielsen K.F."/>
            <person name="Lyhne E.K."/>
            <person name="Kogle M.E."/>
            <person name="Kuo A."/>
            <person name="Riley R."/>
            <person name="Clum A."/>
            <person name="Nolan M."/>
            <person name="Lipzen A."/>
            <person name="Salamov A."/>
            <person name="Henrissat B."/>
            <person name="Wiebenga A."/>
            <person name="De Vries R.P."/>
            <person name="Grigoriev I.V."/>
            <person name="Mortensen U.H."/>
            <person name="Andersen M.R."/>
            <person name="Baker S.E."/>
        </authorList>
    </citation>
    <scope>NUCLEOTIDE SEQUENCE [LARGE SCALE GENOMIC DNA]</scope>
    <source>
        <strain evidence="2 3">CBS 121591</strain>
    </source>
</reference>
<keyword evidence="3" id="KW-1185">Reference proteome</keyword>
<dbReference type="EMBL" id="KZ821708">
    <property type="protein sequence ID" value="PYH80655.1"/>
    <property type="molecule type" value="Genomic_DNA"/>
</dbReference>
<dbReference type="VEuPathDB" id="FungiDB:BO82DRAFT_106390"/>
<dbReference type="GeneID" id="37132506"/>
<sequence length="86" mass="9372">MTLCFIRSERMQSQIRGKVSLLSLLLLASSTPVTSPRPVLFGNSSLGVPSPLRMPTCKGLSDSFLQEKRLLVTELLSHPDSEGNSN</sequence>
<gene>
    <name evidence="2" type="ORF">BO82DRAFT_106390</name>
</gene>
<protein>
    <submittedName>
        <fullName evidence="2">Uncharacterized protein</fullName>
    </submittedName>
</protein>
<dbReference type="RefSeq" id="XP_025490855.1">
    <property type="nucleotide sequence ID" value="XM_025629765.1"/>
</dbReference>
<keyword evidence="1" id="KW-0732">Signal</keyword>
<proteinExistence type="predicted"/>
<organism evidence="2 3">
    <name type="scientific">Aspergillus uvarum CBS 121591</name>
    <dbReference type="NCBI Taxonomy" id="1448315"/>
    <lineage>
        <taxon>Eukaryota</taxon>
        <taxon>Fungi</taxon>
        <taxon>Dikarya</taxon>
        <taxon>Ascomycota</taxon>
        <taxon>Pezizomycotina</taxon>
        <taxon>Eurotiomycetes</taxon>
        <taxon>Eurotiomycetidae</taxon>
        <taxon>Eurotiales</taxon>
        <taxon>Aspergillaceae</taxon>
        <taxon>Aspergillus</taxon>
        <taxon>Aspergillus subgen. Circumdati</taxon>
    </lineage>
</organism>
<feature type="signal peptide" evidence="1">
    <location>
        <begin position="1"/>
        <end position="36"/>
    </location>
</feature>
<accession>A0A319C5X2</accession>
<dbReference type="AlphaFoldDB" id="A0A319C5X2"/>
<evidence type="ECO:0000313" key="3">
    <source>
        <dbReference type="Proteomes" id="UP000248340"/>
    </source>
</evidence>
<feature type="chain" id="PRO_5016445678" evidence="1">
    <location>
        <begin position="37"/>
        <end position="86"/>
    </location>
</feature>
<dbReference type="Proteomes" id="UP000248340">
    <property type="component" value="Unassembled WGS sequence"/>
</dbReference>
<evidence type="ECO:0000256" key="1">
    <source>
        <dbReference type="SAM" id="SignalP"/>
    </source>
</evidence>
<evidence type="ECO:0000313" key="2">
    <source>
        <dbReference type="EMBL" id="PYH80655.1"/>
    </source>
</evidence>